<organism evidence="2 3">
    <name type="scientific">Tetrahymena thermophila (strain SB210)</name>
    <dbReference type="NCBI Taxonomy" id="312017"/>
    <lineage>
        <taxon>Eukaryota</taxon>
        <taxon>Sar</taxon>
        <taxon>Alveolata</taxon>
        <taxon>Ciliophora</taxon>
        <taxon>Intramacronucleata</taxon>
        <taxon>Oligohymenophorea</taxon>
        <taxon>Hymenostomatida</taxon>
        <taxon>Tetrahymenina</taxon>
        <taxon>Tetrahymenidae</taxon>
        <taxon>Tetrahymena</taxon>
    </lineage>
</organism>
<dbReference type="EMBL" id="GG662532">
    <property type="protein sequence ID" value="EAR91111.2"/>
    <property type="molecule type" value="Genomic_DNA"/>
</dbReference>
<dbReference type="Pfam" id="PF02493">
    <property type="entry name" value="MORN"/>
    <property type="match status" value="3"/>
</dbReference>
<sequence>MLNPATQSNHIKTSSDILQEFNQKHYGSQEFRPSVVQINHQTKSAVTHSNHNLSNHDAINQSNQYFTPQPSSQIQQQNNIAKSNVYNDTYQSNNGIQQSNYKAYVQDNQSKIQKPNQLQQQQAQQFSQNNQVSNNIFLSGIQQNQNPPRSDNLYSISSRIEEHQRLSQKKASNKLYDSFIGKEKDLESSFTNGNENSKKANQFNDNLGKDFKQMTSREIGQSLLQQEQKRYFSPASPEQLQNIITLKRNRGVYKGQVKQIKGENVLEGIGQMEMFNGDIYMGYFWRNYMHGDGYLLKQNGDFYNGKFQNDKIQGFGRYYYINGDLYEGNFYYGVRQSENAKFYSAAEDAWYEIPFDQDRKHGKGQRKDNQGVVLNVEFFQDVLQTGDNVNISQVNLNDYFVSKIKEEVLYENQPVKEEVVKRTKKEQKPKDIHYQAMQELEGFIKEGLPIYSFEQQLSNPIQGQAIYKFQDGSYYAGNWLNGVFHGFGHYYDSKVGLYKGDFIQGLKNGFADMFYFNGDEYHGMWVQDLKHDEKAQYFKFSKQQAYEAYFSQGNLIKIIKPVQQQLF</sequence>
<reference evidence="3" key="1">
    <citation type="journal article" date="2006" name="PLoS Biol.">
        <title>Macronuclear genome sequence of the ciliate Tetrahymena thermophila, a model eukaryote.</title>
        <authorList>
            <person name="Eisen J.A."/>
            <person name="Coyne R.S."/>
            <person name="Wu M."/>
            <person name="Wu D."/>
            <person name="Thiagarajan M."/>
            <person name="Wortman J.R."/>
            <person name="Badger J.H."/>
            <person name="Ren Q."/>
            <person name="Amedeo P."/>
            <person name="Jones K.M."/>
            <person name="Tallon L.J."/>
            <person name="Delcher A.L."/>
            <person name="Salzberg S.L."/>
            <person name="Silva J.C."/>
            <person name="Haas B.J."/>
            <person name="Majoros W.H."/>
            <person name="Farzad M."/>
            <person name="Carlton J.M."/>
            <person name="Smith R.K. Jr."/>
            <person name="Garg J."/>
            <person name="Pearlman R.E."/>
            <person name="Karrer K.M."/>
            <person name="Sun L."/>
            <person name="Manning G."/>
            <person name="Elde N.C."/>
            <person name="Turkewitz A.P."/>
            <person name="Asai D.J."/>
            <person name="Wilkes D.E."/>
            <person name="Wang Y."/>
            <person name="Cai H."/>
            <person name="Collins K."/>
            <person name="Stewart B.A."/>
            <person name="Lee S.R."/>
            <person name="Wilamowska K."/>
            <person name="Weinberg Z."/>
            <person name="Ruzzo W.L."/>
            <person name="Wloga D."/>
            <person name="Gaertig J."/>
            <person name="Frankel J."/>
            <person name="Tsao C.-C."/>
            <person name="Gorovsky M.A."/>
            <person name="Keeling P.J."/>
            <person name="Waller R.F."/>
            <person name="Patron N.J."/>
            <person name="Cherry J.M."/>
            <person name="Stover N.A."/>
            <person name="Krieger C.J."/>
            <person name="del Toro C."/>
            <person name="Ryder H.F."/>
            <person name="Williamson S.C."/>
            <person name="Barbeau R.A."/>
            <person name="Hamilton E.P."/>
            <person name="Orias E."/>
        </authorList>
    </citation>
    <scope>NUCLEOTIDE SEQUENCE [LARGE SCALE GENOMIC DNA]</scope>
    <source>
        <strain evidence="3">SB210</strain>
    </source>
</reference>
<evidence type="ECO:0000313" key="2">
    <source>
        <dbReference type="EMBL" id="EAR91111.2"/>
    </source>
</evidence>
<dbReference type="GO" id="GO:0005829">
    <property type="term" value="C:cytosol"/>
    <property type="evidence" value="ECO:0007669"/>
    <property type="project" value="TreeGrafter"/>
</dbReference>
<accession>Q231C8</accession>
<evidence type="ECO:0000256" key="1">
    <source>
        <dbReference type="ARBA" id="ARBA00022737"/>
    </source>
</evidence>
<keyword evidence="1" id="KW-0677">Repeat</keyword>
<dbReference type="SUPFAM" id="SSF82185">
    <property type="entry name" value="Histone H3 K4-specific methyltransferase SET7/9 N-terminal domain"/>
    <property type="match status" value="2"/>
</dbReference>
<dbReference type="Gene3D" id="2.20.110.10">
    <property type="entry name" value="Histone H3 K4-specific methyltransferase SET7/9 N-terminal domain"/>
    <property type="match status" value="1"/>
</dbReference>
<dbReference type="GeneID" id="7841951"/>
<dbReference type="InParanoid" id="Q231C8"/>
<gene>
    <name evidence="2" type="ORF">TTHERM_00431310</name>
</gene>
<dbReference type="SMART" id="SM00698">
    <property type="entry name" value="MORN"/>
    <property type="match status" value="3"/>
</dbReference>
<proteinExistence type="predicted"/>
<dbReference type="PANTHER" id="PTHR43215:SF14">
    <property type="entry name" value="RADIAL SPOKE HEAD 1 HOMOLOG"/>
    <property type="match status" value="1"/>
</dbReference>
<keyword evidence="3" id="KW-1185">Reference proteome</keyword>
<dbReference type="PANTHER" id="PTHR43215">
    <property type="entry name" value="RADIAL SPOKE HEAD 1 HOMOLOG"/>
    <property type="match status" value="1"/>
</dbReference>
<protein>
    <submittedName>
        <fullName evidence="2">MORN motif protein</fullName>
    </submittedName>
</protein>
<name>Q231C8_TETTS</name>
<dbReference type="HOGENOM" id="CLU_468931_0_0_1"/>
<evidence type="ECO:0000313" key="3">
    <source>
        <dbReference type="Proteomes" id="UP000009168"/>
    </source>
</evidence>
<dbReference type="KEGG" id="tet:TTHERM_00431310"/>
<dbReference type="InterPro" id="IPR003409">
    <property type="entry name" value="MORN"/>
</dbReference>
<dbReference type="Proteomes" id="UP000009168">
    <property type="component" value="Unassembled WGS sequence"/>
</dbReference>
<dbReference type="RefSeq" id="XP_001011356.2">
    <property type="nucleotide sequence ID" value="XM_001011356.2"/>
</dbReference>
<dbReference type="AlphaFoldDB" id="Q231C8"/>